<organism evidence="1 2">
    <name type="scientific">Rhododendron griersonianum</name>
    <dbReference type="NCBI Taxonomy" id="479676"/>
    <lineage>
        <taxon>Eukaryota</taxon>
        <taxon>Viridiplantae</taxon>
        <taxon>Streptophyta</taxon>
        <taxon>Embryophyta</taxon>
        <taxon>Tracheophyta</taxon>
        <taxon>Spermatophyta</taxon>
        <taxon>Magnoliopsida</taxon>
        <taxon>eudicotyledons</taxon>
        <taxon>Gunneridae</taxon>
        <taxon>Pentapetalae</taxon>
        <taxon>asterids</taxon>
        <taxon>Ericales</taxon>
        <taxon>Ericaceae</taxon>
        <taxon>Ericoideae</taxon>
        <taxon>Rhodoreae</taxon>
        <taxon>Rhododendron</taxon>
    </lineage>
</organism>
<dbReference type="PANTHER" id="PTHR31515:SF0">
    <property type="entry name" value="TRANSMEMBRANE PROTEIN"/>
    <property type="match status" value="1"/>
</dbReference>
<dbReference type="Proteomes" id="UP000823749">
    <property type="component" value="Chromosome 5"/>
</dbReference>
<dbReference type="AlphaFoldDB" id="A0AAV6K9M2"/>
<reference evidence="1" key="1">
    <citation type="submission" date="2020-08" db="EMBL/GenBank/DDBJ databases">
        <title>Plant Genome Project.</title>
        <authorList>
            <person name="Zhang R.-G."/>
        </authorList>
    </citation>
    <scope>NUCLEOTIDE SEQUENCE</scope>
    <source>
        <strain evidence="1">WSP0</strain>
        <tissue evidence="1">Leaf</tissue>
    </source>
</reference>
<sequence>MVHAGQEVVMIGGSHALHRHEKLAIALSKAMRGHSLQNTKKDGRFHVHTKTHLDGAILKEEMERSAHMLAAGLLEMSDPSLSSKFFLRQNWIDPSDSSSTDSILKHKTLWATYTSKRDKGKKKKTVKKQGDLYRTYGTRVIPVLGIHEVIERNLFEQAVIERHENVFNLLVHQMSEHKQTILGLKDSSNNNILHLAGRLAPQNKPTQVSGAALQMQRELQWFKCATVVAGNTKHDGGLVVRGGKLLKGFGLLVSRDELPCRCYTKDEYGPEPK</sequence>
<protein>
    <submittedName>
        <fullName evidence="1">Uncharacterized protein</fullName>
    </submittedName>
</protein>
<comment type="caution">
    <text evidence="1">The sequence shown here is derived from an EMBL/GenBank/DDBJ whole genome shotgun (WGS) entry which is preliminary data.</text>
</comment>
<dbReference type="EMBL" id="JACTNZ010000005">
    <property type="protein sequence ID" value="KAG5549050.1"/>
    <property type="molecule type" value="Genomic_DNA"/>
</dbReference>
<evidence type="ECO:0000313" key="2">
    <source>
        <dbReference type="Proteomes" id="UP000823749"/>
    </source>
</evidence>
<dbReference type="PANTHER" id="PTHR31515">
    <property type="entry name" value="TRANSMEMBRANE PROTEIN-RELATED"/>
    <property type="match status" value="1"/>
</dbReference>
<name>A0AAV6K9M2_9ERIC</name>
<gene>
    <name evidence="1" type="ORF">RHGRI_014426</name>
</gene>
<accession>A0AAV6K9M2</accession>
<keyword evidence="2" id="KW-1185">Reference proteome</keyword>
<evidence type="ECO:0000313" key="1">
    <source>
        <dbReference type="EMBL" id="KAG5549050.1"/>
    </source>
</evidence>
<proteinExistence type="predicted"/>